<dbReference type="EMBL" id="AGNL01004401">
    <property type="protein sequence ID" value="EJK73556.1"/>
    <property type="molecule type" value="Genomic_DNA"/>
</dbReference>
<dbReference type="OrthoDB" id="1724672at2759"/>
<feature type="compositionally biased region" description="Polar residues" evidence="1">
    <location>
        <begin position="22"/>
        <end position="47"/>
    </location>
</feature>
<protein>
    <submittedName>
        <fullName evidence="2">Uncharacterized protein</fullName>
    </submittedName>
</protein>
<proteinExistence type="predicted"/>
<sequence>MVDLRRTLLPVLLLSSGVQPFSSSRATSPLGSTRSSPSVSGRVTATSDVPPPAVEGRSKSATAAMPRPKKFLNDPADAVDEYVAGLLLQYPNHLRKLAGHNVVLHGSFGDEEHPNLGQGLHPERRGVRPRAGARRLHRGEYAFRRDTGGNLREF</sequence>
<accession>K0TIC9</accession>
<reference evidence="2 3" key="1">
    <citation type="journal article" date="2012" name="Genome Biol.">
        <title>Genome and low-iron response of an oceanic diatom adapted to chronic iron limitation.</title>
        <authorList>
            <person name="Lommer M."/>
            <person name="Specht M."/>
            <person name="Roy A.S."/>
            <person name="Kraemer L."/>
            <person name="Andreson R."/>
            <person name="Gutowska M.A."/>
            <person name="Wolf J."/>
            <person name="Bergner S.V."/>
            <person name="Schilhabel M.B."/>
            <person name="Klostermeier U.C."/>
            <person name="Beiko R.G."/>
            <person name="Rosenstiel P."/>
            <person name="Hippler M."/>
            <person name="Laroche J."/>
        </authorList>
    </citation>
    <scope>NUCLEOTIDE SEQUENCE [LARGE SCALE GENOMIC DNA]</scope>
    <source>
        <strain evidence="2 3">CCMP1005</strain>
    </source>
</reference>
<evidence type="ECO:0000256" key="1">
    <source>
        <dbReference type="SAM" id="MobiDB-lite"/>
    </source>
</evidence>
<feature type="region of interest" description="Disordered" evidence="1">
    <location>
        <begin position="22"/>
        <end position="72"/>
    </location>
</feature>
<dbReference type="AlphaFoldDB" id="K0TIC9"/>
<name>K0TIC9_THAOC</name>
<dbReference type="Proteomes" id="UP000266841">
    <property type="component" value="Unassembled WGS sequence"/>
</dbReference>
<comment type="caution">
    <text evidence="2">The sequence shown here is derived from an EMBL/GenBank/DDBJ whole genome shotgun (WGS) entry which is preliminary data.</text>
</comment>
<gene>
    <name evidence="2" type="ORF">THAOC_04811</name>
</gene>
<evidence type="ECO:0000313" key="3">
    <source>
        <dbReference type="Proteomes" id="UP000266841"/>
    </source>
</evidence>
<evidence type="ECO:0000313" key="2">
    <source>
        <dbReference type="EMBL" id="EJK73556.1"/>
    </source>
</evidence>
<organism evidence="2 3">
    <name type="scientific">Thalassiosira oceanica</name>
    <name type="common">Marine diatom</name>
    <dbReference type="NCBI Taxonomy" id="159749"/>
    <lineage>
        <taxon>Eukaryota</taxon>
        <taxon>Sar</taxon>
        <taxon>Stramenopiles</taxon>
        <taxon>Ochrophyta</taxon>
        <taxon>Bacillariophyta</taxon>
        <taxon>Coscinodiscophyceae</taxon>
        <taxon>Thalassiosirophycidae</taxon>
        <taxon>Thalassiosirales</taxon>
        <taxon>Thalassiosiraceae</taxon>
        <taxon>Thalassiosira</taxon>
    </lineage>
</organism>
<keyword evidence="3" id="KW-1185">Reference proteome</keyword>